<keyword evidence="3" id="KW-1185">Reference proteome</keyword>
<evidence type="ECO:0000259" key="1">
    <source>
        <dbReference type="Pfam" id="PF26154"/>
    </source>
</evidence>
<feature type="domain" description="DUF8042" evidence="1">
    <location>
        <begin position="7"/>
        <end position="107"/>
    </location>
</feature>
<dbReference type="InterPro" id="IPR058355">
    <property type="entry name" value="DUF8042"/>
</dbReference>
<gene>
    <name evidence="2" type="ORF">FN960_02810</name>
</gene>
<comment type="caution">
    <text evidence="2">The sequence shown here is derived from an EMBL/GenBank/DDBJ whole genome shotgun (WGS) entry which is preliminary data.</text>
</comment>
<dbReference type="OrthoDB" id="7869153at2"/>
<name>A0A554A479_9BACI</name>
<sequence>MNWDTQITQSKNIVNTLLEASEYLLVLMKEKKMTEGIAVYSSIVEGYEAVEAFQLNYELPPDFVNETVKIKKQLMQVVTGFESNNSNQIAGVLQFSLIPLMKKWKKLYNDFILEEVGTNQSNIGVYLCHASPRKAYPKERIQALVEEGKLQGQNLILFSSKDINFEEKTIKAEINRNGKWEEDVFEFPRVIHNIFPKGKSFQSKEERKLRKLIPFTSFSVGNKYSVPEKLVKTGRFAEYFIQFRVCTDLDIIYSHLDQHKSVVFKPILGRQGQHIYFVEKDNNKYIISQHKHKKSYNKDNFHIWLQDIILKENKSYIVQPFIKSQTKKKEPFDIRAHVQKNGEGKWVITKMYPRIGDNKSILSNISRGGYTEDMDMFLKREYKDKANLYKDNLVELTMGLTSHLDKVYGFALDELGLDIAIDETGRFWFHEVNNGPQSTYHEKERAENTIAYARYVKENGLFLKNEFEKRPALKGQFFAKNSNIDKVDFKFPTTIGLLIDDKKKGQKLAEACAYVAAYEESNFFMFSPNDIDFEEMLIKGSIFEKGVWVNKVVNYPDVIYDRLRAKGIKGYNYIYEELEGIKFTNELRGDSANKNEIYEKLIESDQFNDFIIPYKRVTRSIEVLKLIKKYNAIIMKPEVGSYTKGILFIELRGMNDYFIADGDDKRHITEIELIKIIKERIKSSNYLVQKYIETRTLDNQPFDVRVHLLKGRENEWVLSKMYPRIGTRHAVIMLAKNGGYIGEIKGFLKRNYGEEKSTKIHSEILDLTHNIAKDFEGNYENGLTDIAFDIAIDKEGNLFIIELNLNKPGVGFHELEVAQIVIPYCKTISNNKD</sequence>
<accession>A0A554A479</accession>
<dbReference type="EMBL" id="VLXZ01000001">
    <property type="protein sequence ID" value="TSB48500.1"/>
    <property type="molecule type" value="Genomic_DNA"/>
</dbReference>
<dbReference type="Pfam" id="PF14398">
    <property type="entry name" value="ATPgrasp_YheCD"/>
    <property type="match status" value="2"/>
</dbReference>
<dbReference type="Pfam" id="PF26154">
    <property type="entry name" value="DUF8042"/>
    <property type="match status" value="1"/>
</dbReference>
<dbReference type="Gene3D" id="3.30.470.20">
    <property type="entry name" value="ATP-grasp fold, B domain"/>
    <property type="match status" value="2"/>
</dbReference>
<proteinExistence type="predicted"/>
<dbReference type="Proteomes" id="UP000318521">
    <property type="component" value="Unassembled WGS sequence"/>
</dbReference>
<dbReference type="RefSeq" id="WP_143846844.1">
    <property type="nucleotide sequence ID" value="NZ_VLXZ01000001.1"/>
</dbReference>
<dbReference type="SUPFAM" id="SSF56059">
    <property type="entry name" value="Glutathione synthetase ATP-binding domain-like"/>
    <property type="match status" value="2"/>
</dbReference>
<dbReference type="GO" id="GO:0005737">
    <property type="term" value="C:cytoplasm"/>
    <property type="evidence" value="ECO:0007669"/>
    <property type="project" value="TreeGrafter"/>
</dbReference>
<dbReference type="PANTHER" id="PTHR21621">
    <property type="entry name" value="RIBOSOMAL PROTEIN S6 MODIFICATION PROTEIN"/>
    <property type="match status" value="1"/>
</dbReference>
<evidence type="ECO:0000313" key="2">
    <source>
        <dbReference type="EMBL" id="TSB48500.1"/>
    </source>
</evidence>
<organism evidence="2 3">
    <name type="scientific">Alkalicoccobacillus porphyridii</name>
    <dbReference type="NCBI Taxonomy" id="2597270"/>
    <lineage>
        <taxon>Bacteria</taxon>
        <taxon>Bacillati</taxon>
        <taxon>Bacillota</taxon>
        <taxon>Bacilli</taxon>
        <taxon>Bacillales</taxon>
        <taxon>Bacillaceae</taxon>
        <taxon>Alkalicoccobacillus</taxon>
    </lineage>
</organism>
<evidence type="ECO:0000313" key="3">
    <source>
        <dbReference type="Proteomes" id="UP000318521"/>
    </source>
</evidence>
<protein>
    <recommendedName>
        <fullName evidence="1">DUF8042 domain-containing protein</fullName>
    </recommendedName>
</protein>
<dbReference type="InterPro" id="IPR026838">
    <property type="entry name" value="YheC/D"/>
</dbReference>
<dbReference type="PANTHER" id="PTHR21621:SF0">
    <property type="entry name" value="BETA-CITRYLGLUTAMATE SYNTHASE B-RELATED"/>
    <property type="match status" value="1"/>
</dbReference>
<dbReference type="AlphaFoldDB" id="A0A554A479"/>
<reference evidence="2 3" key="1">
    <citation type="submission" date="2019-07" db="EMBL/GenBank/DDBJ databases">
        <authorList>
            <person name="Park Y.J."/>
            <person name="Jeong S.E."/>
            <person name="Jung H.S."/>
        </authorList>
    </citation>
    <scope>NUCLEOTIDE SEQUENCE [LARGE SCALE GENOMIC DNA]</scope>
    <source>
        <strain evidence="3">P16(2019)</strain>
    </source>
</reference>
<dbReference type="GO" id="GO:0016879">
    <property type="term" value="F:ligase activity, forming carbon-nitrogen bonds"/>
    <property type="evidence" value="ECO:0007669"/>
    <property type="project" value="TreeGrafter"/>
</dbReference>